<evidence type="ECO:0000313" key="2">
    <source>
        <dbReference type="Proteomes" id="UP001174936"/>
    </source>
</evidence>
<sequence>MDPTIVNLAAPVLPVLSAVPSLASLALRRLPIRYQNDEPMRSDIITELVLAMLKHNNGSPIDWDRWLSPFFSLMTATAAHRFARSLSKLLQNSAHAAPFQAWIGPALEQNLMAALLSPDTPRDPHALYASDIRVVTAVLRRRIAQGDPEWVSDVFFPSFLSGWASPGLLTLLQLIRRSHPALFPACVAHMLPRDVARLALKPTDLTAEAADDDPDFRHDAPRFLTRSTAPFSPGRRFVELVAVLEGDFRQAVLVEMARRNFVSPAWRKVRLDLRAREELFWAWKGESGGLLAEIGAREVVWEEVLVWEEGEEEVEGSGERGW</sequence>
<dbReference type="AlphaFoldDB" id="A0AA39YBW2"/>
<comment type="caution">
    <text evidence="1">The sequence shown here is derived from an EMBL/GenBank/DDBJ whole genome shotgun (WGS) entry which is preliminary data.</text>
</comment>
<dbReference type="EMBL" id="JAULSV010000003">
    <property type="protein sequence ID" value="KAK0649786.1"/>
    <property type="molecule type" value="Genomic_DNA"/>
</dbReference>
<evidence type="ECO:0000313" key="1">
    <source>
        <dbReference type="EMBL" id="KAK0649786.1"/>
    </source>
</evidence>
<accession>A0AA39YBW2</accession>
<reference evidence="1" key="1">
    <citation type="submission" date="2023-06" db="EMBL/GenBank/DDBJ databases">
        <title>Genome-scale phylogeny and comparative genomics of the fungal order Sordariales.</title>
        <authorList>
            <consortium name="Lawrence Berkeley National Laboratory"/>
            <person name="Hensen N."/>
            <person name="Bonometti L."/>
            <person name="Westerberg I."/>
            <person name="Brannstrom I.O."/>
            <person name="Guillou S."/>
            <person name="Cros-Aarteil S."/>
            <person name="Calhoun S."/>
            <person name="Haridas S."/>
            <person name="Kuo A."/>
            <person name="Mondo S."/>
            <person name="Pangilinan J."/>
            <person name="Riley R."/>
            <person name="Labutti K."/>
            <person name="Andreopoulos B."/>
            <person name="Lipzen A."/>
            <person name="Chen C."/>
            <person name="Yanf M."/>
            <person name="Daum C."/>
            <person name="Ng V."/>
            <person name="Clum A."/>
            <person name="Steindorff A."/>
            <person name="Ohm R."/>
            <person name="Martin F."/>
            <person name="Silar P."/>
            <person name="Natvig D."/>
            <person name="Lalanne C."/>
            <person name="Gautier V."/>
            <person name="Ament-Velasquez S.L."/>
            <person name="Kruys A."/>
            <person name="Hutchinson M.I."/>
            <person name="Powell A.J."/>
            <person name="Barry K."/>
            <person name="Miller A.N."/>
            <person name="Grigoriev I.V."/>
            <person name="Debuchy R."/>
            <person name="Gladieux P."/>
            <person name="Thoren M.H."/>
            <person name="Johannesson H."/>
        </authorList>
    </citation>
    <scope>NUCLEOTIDE SEQUENCE</scope>
    <source>
        <strain evidence="1">SMH2532-1</strain>
    </source>
</reference>
<dbReference type="Proteomes" id="UP001174936">
    <property type="component" value="Unassembled WGS sequence"/>
</dbReference>
<proteinExistence type="predicted"/>
<name>A0AA39YBW2_9PEZI</name>
<gene>
    <name evidence="1" type="ORF">B0T16DRAFT_457164</name>
</gene>
<organism evidence="1 2">
    <name type="scientific">Cercophora newfieldiana</name>
    <dbReference type="NCBI Taxonomy" id="92897"/>
    <lineage>
        <taxon>Eukaryota</taxon>
        <taxon>Fungi</taxon>
        <taxon>Dikarya</taxon>
        <taxon>Ascomycota</taxon>
        <taxon>Pezizomycotina</taxon>
        <taxon>Sordariomycetes</taxon>
        <taxon>Sordariomycetidae</taxon>
        <taxon>Sordariales</taxon>
        <taxon>Lasiosphaeriaceae</taxon>
        <taxon>Cercophora</taxon>
    </lineage>
</organism>
<protein>
    <submittedName>
        <fullName evidence="1">Uncharacterized protein</fullName>
    </submittedName>
</protein>
<keyword evidence="2" id="KW-1185">Reference proteome</keyword>